<dbReference type="AlphaFoldDB" id="A0ABD4XFZ7"/>
<dbReference type="EMBL" id="JAANXN010000001">
    <property type="protein sequence ID" value="MDF8370207.1"/>
    <property type="molecule type" value="Genomic_DNA"/>
</dbReference>
<dbReference type="Proteomes" id="UP001215461">
    <property type="component" value="Unassembled WGS sequence"/>
</dbReference>
<accession>A0ABD4XFZ7</accession>
<organism evidence="1 2">
    <name type="scientific">Weissella paramesenteroides</name>
    <name type="common">Leuconostoc paramesenteroides</name>
    <dbReference type="NCBI Taxonomy" id="1249"/>
    <lineage>
        <taxon>Bacteria</taxon>
        <taxon>Bacillati</taxon>
        <taxon>Bacillota</taxon>
        <taxon>Bacilli</taxon>
        <taxon>Lactobacillales</taxon>
        <taxon>Lactobacillaceae</taxon>
        <taxon>Weissella</taxon>
    </lineage>
</organism>
<dbReference type="RefSeq" id="WP_216813988.1">
    <property type="nucleotide sequence ID" value="NZ_CP049940.1"/>
</dbReference>
<evidence type="ECO:0000313" key="2">
    <source>
        <dbReference type="Proteomes" id="UP001215461"/>
    </source>
</evidence>
<evidence type="ECO:0000313" key="1">
    <source>
        <dbReference type="EMBL" id="MDF8370207.1"/>
    </source>
</evidence>
<reference evidence="1 2" key="1">
    <citation type="submission" date="2020-03" db="EMBL/GenBank/DDBJ databases">
        <title>Comparative genomics of Weissella paramesenteroides.</title>
        <authorList>
            <person name="Kant R."/>
            <person name="Takala T."/>
            <person name="Saris P."/>
        </authorList>
    </citation>
    <scope>NUCLEOTIDE SEQUENCE [LARGE SCALE GENOMIC DNA]</scope>
    <source>
        <strain evidence="1 2">SJ27-4</strain>
    </source>
</reference>
<name>A0ABD4XFZ7_WEIPA</name>
<evidence type="ECO:0008006" key="3">
    <source>
        <dbReference type="Google" id="ProtNLM"/>
    </source>
</evidence>
<comment type="caution">
    <text evidence="1">The sequence shown here is derived from an EMBL/GenBank/DDBJ whole genome shotgun (WGS) entry which is preliminary data.</text>
</comment>
<sequence length="87" mass="9907">MDQVLELSFLTPGQQTTDTNKKLSVIKIKHPATTLDRDAVYQAMLKLVDFEFLLNNKGEPMTLGRPYMATMVATNKKIIFDESQKMI</sequence>
<proteinExistence type="predicted"/>
<protein>
    <recommendedName>
        <fullName evidence="3">DUF2922 domain-containing protein</fullName>
    </recommendedName>
</protein>
<gene>
    <name evidence="1" type="ORF">G9403_00840</name>
</gene>